<evidence type="ECO:0000313" key="4">
    <source>
        <dbReference type="EMBL" id="MDW5597429.1"/>
    </source>
</evidence>
<reference evidence="5" key="1">
    <citation type="submission" date="2023-07" db="EMBL/GenBank/DDBJ databases">
        <title>Conexibacter stalactiti sp. nov., isolated from stalactites in a lava cave and emended description of the genus Conexibacter.</title>
        <authorList>
            <person name="Lee S.D."/>
        </authorList>
    </citation>
    <scope>NUCLEOTIDE SEQUENCE [LARGE SCALE GENOMIC DNA]</scope>
    <source>
        <strain evidence="5">KCTC 39840</strain>
    </source>
</reference>
<dbReference type="RefSeq" id="WP_318599893.1">
    <property type="nucleotide sequence ID" value="NZ_JAWSTH010000087.1"/>
</dbReference>
<feature type="domain" description="N-acetyltransferase" evidence="3">
    <location>
        <begin position="93"/>
        <end position="244"/>
    </location>
</feature>
<dbReference type="Gene3D" id="3.40.630.30">
    <property type="match status" value="1"/>
</dbReference>
<dbReference type="Proteomes" id="UP001284601">
    <property type="component" value="Unassembled WGS sequence"/>
</dbReference>
<dbReference type="PANTHER" id="PTHR43877">
    <property type="entry name" value="AMINOALKYLPHOSPHONATE N-ACETYLTRANSFERASE-RELATED-RELATED"/>
    <property type="match status" value="1"/>
</dbReference>
<keyword evidence="5" id="KW-1185">Reference proteome</keyword>
<comment type="caution">
    <text evidence="4">The sequence shown here is derived from an EMBL/GenBank/DDBJ whole genome shotgun (WGS) entry which is preliminary data.</text>
</comment>
<evidence type="ECO:0000259" key="3">
    <source>
        <dbReference type="PROSITE" id="PS51186"/>
    </source>
</evidence>
<gene>
    <name evidence="4" type="ORF">R7226_23980</name>
</gene>
<dbReference type="SUPFAM" id="SSF55729">
    <property type="entry name" value="Acyl-CoA N-acyltransferases (Nat)"/>
    <property type="match status" value="1"/>
</dbReference>
<keyword evidence="1" id="KW-0808">Transferase</keyword>
<dbReference type="CDD" id="cd04301">
    <property type="entry name" value="NAT_SF"/>
    <property type="match status" value="1"/>
</dbReference>
<dbReference type="InterPro" id="IPR000182">
    <property type="entry name" value="GNAT_dom"/>
</dbReference>
<dbReference type="EMBL" id="JAWSTH010000087">
    <property type="protein sequence ID" value="MDW5597429.1"/>
    <property type="molecule type" value="Genomic_DNA"/>
</dbReference>
<protein>
    <submittedName>
        <fullName evidence="4">GNAT family N-acetyltransferase</fullName>
    </submittedName>
</protein>
<accession>A0ABU4HW84</accession>
<dbReference type="InterPro" id="IPR016181">
    <property type="entry name" value="Acyl_CoA_acyltransferase"/>
</dbReference>
<evidence type="ECO:0000256" key="2">
    <source>
        <dbReference type="ARBA" id="ARBA00023315"/>
    </source>
</evidence>
<keyword evidence="2" id="KW-0012">Acyltransferase</keyword>
<dbReference type="PROSITE" id="PS51186">
    <property type="entry name" value="GNAT"/>
    <property type="match status" value="1"/>
</dbReference>
<evidence type="ECO:0000256" key="1">
    <source>
        <dbReference type="ARBA" id="ARBA00022679"/>
    </source>
</evidence>
<name>A0ABU4HW84_9ACTN</name>
<proteinExistence type="predicted"/>
<dbReference type="Pfam" id="PF00583">
    <property type="entry name" value="Acetyltransf_1"/>
    <property type="match status" value="1"/>
</dbReference>
<sequence>MIALLGSAAPGSRVQVIGDVRASVVPAAPDSAQVNMVTYLHPGGVGPKLNALRAAYEGSGVRRWAVWVPDTDKETARMLTSSDYLRTATLPAMMLRLASLGRRPPRALDVDDRGHVETIGWINEAALGHEPGTIAGAFRDEPDARTGRRTYYRAWHDGSAAGALCTIRHRWSNNGDDCGLSWLGVAPVARRKGVATALLTTALHDARERGCITATLQASEQGEPLYRALGFTTVGEFGVYETTA</sequence>
<organism evidence="4 5">
    <name type="scientific">Conexibacter stalactiti</name>
    <dbReference type="NCBI Taxonomy" id="1940611"/>
    <lineage>
        <taxon>Bacteria</taxon>
        <taxon>Bacillati</taxon>
        <taxon>Actinomycetota</taxon>
        <taxon>Thermoleophilia</taxon>
        <taxon>Solirubrobacterales</taxon>
        <taxon>Conexibacteraceae</taxon>
        <taxon>Conexibacter</taxon>
    </lineage>
</organism>
<evidence type="ECO:0000313" key="5">
    <source>
        <dbReference type="Proteomes" id="UP001284601"/>
    </source>
</evidence>
<dbReference type="InterPro" id="IPR050832">
    <property type="entry name" value="Bact_Acetyltransf"/>
</dbReference>